<dbReference type="InterPro" id="IPR041583">
    <property type="entry name" value="TetR_C_31"/>
</dbReference>
<dbReference type="OrthoDB" id="6929199at2"/>
<feature type="domain" description="HTH tetR-type" evidence="4">
    <location>
        <begin position="38"/>
        <end position="98"/>
    </location>
</feature>
<dbReference type="SUPFAM" id="SSF46689">
    <property type="entry name" value="Homeodomain-like"/>
    <property type="match status" value="1"/>
</dbReference>
<keyword evidence="1 2" id="KW-0238">DNA-binding</keyword>
<reference evidence="5 6" key="1">
    <citation type="submission" date="2018-07" db="EMBL/GenBank/DDBJ databases">
        <title>Genomic Encyclopedia of Type Strains, Phase III (KMG-III): the genomes of soil and plant-associated and newly described type strains.</title>
        <authorList>
            <person name="Whitman W."/>
        </authorList>
    </citation>
    <scope>NUCLEOTIDE SEQUENCE [LARGE SCALE GENOMIC DNA]</scope>
    <source>
        <strain evidence="5 6">CECT 8575</strain>
    </source>
</reference>
<dbReference type="InterPro" id="IPR009057">
    <property type="entry name" value="Homeodomain-like_sf"/>
</dbReference>
<dbReference type="Pfam" id="PF00440">
    <property type="entry name" value="TetR_N"/>
    <property type="match status" value="1"/>
</dbReference>
<evidence type="ECO:0000256" key="1">
    <source>
        <dbReference type="ARBA" id="ARBA00023125"/>
    </source>
</evidence>
<evidence type="ECO:0000313" key="6">
    <source>
        <dbReference type="Proteomes" id="UP000253495"/>
    </source>
</evidence>
<protein>
    <submittedName>
        <fullName evidence="5">TetR family transcriptional regulator</fullName>
    </submittedName>
</protein>
<dbReference type="Gene3D" id="1.10.357.10">
    <property type="entry name" value="Tetracycline Repressor, domain 2"/>
    <property type="match status" value="1"/>
</dbReference>
<dbReference type="PANTHER" id="PTHR30055">
    <property type="entry name" value="HTH-TYPE TRANSCRIPTIONAL REGULATOR RUTR"/>
    <property type="match status" value="1"/>
</dbReference>
<dbReference type="EMBL" id="QPJC01000001">
    <property type="protein sequence ID" value="RCW47158.1"/>
    <property type="molecule type" value="Genomic_DNA"/>
</dbReference>
<evidence type="ECO:0000259" key="4">
    <source>
        <dbReference type="PROSITE" id="PS50977"/>
    </source>
</evidence>
<dbReference type="InterPro" id="IPR036271">
    <property type="entry name" value="Tet_transcr_reg_TetR-rel_C_sf"/>
</dbReference>
<dbReference type="InterPro" id="IPR050109">
    <property type="entry name" value="HTH-type_TetR-like_transc_reg"/>
</dbReference>
<accession>A0A368VY80</accession>
<comment type="caution">
    <text evidence="5">The sequence shown here is derived from an EMBL/GenBank/DDBJ whole genome shotgun (WGS) entry which is preliminary data.</text>
</comment>
<feature type="region of interest" description="Disordered" evidence="3">
    <location>
        <begin position="1"/>
        <end position="40"/>
    </location>
</feature>
<dbReference type="PANTHER" id="PTHR30055:SF231">
    <property type="entry name" value="TRANSCRIPTIONAL REGULATORY PROTEIN (PROBABLY DEOR-FAMILY)-RELATED"/>
    <property type="match status" value="1"/>
</dbReference>
<dbReference type="AlphaFoldDB" id="A0A368VY80"/>
<evidence type="ECO:0000256" key="2">
    <source>
        <dbReference type="PROSITE-ProRule" id="PRU00335"/>
    </source>
</evidence>
<dbReference type="Proteomes" id="UP000253495">
    <property type="component" value="Unassembled WGS sequence"/>
</dbReference>
<gene>
    <name evidence="5" type="ORF">DFQ14_101502</name>
</gene>
<keyword evidence="6" id="KW-1185">Reference proteome</keyword>
<name>A0A368VY80_9ACTN</name>
<dbReference type="PROSITE" id="PS50977">
    <property type="entry name" value="HTH_TETR_2"/>
    <property type="match status" value="1"/>
</dbReference>
<dbReference type="Pfam" id="PF17940">
    <property type="entry name" value="TetR_C_31"/>
    <property type="match status" value="1"/>
</dbReference>
<dbReference type="InterPro" id="IPR001647">
    <property type="entry name" value="HTH_TetR"/>
</dbReference>
<proteinExistence type="predicted"/>
<dbReference type="GO" id="GO:0000976">
    <property type="term" value="F:transcription cis-regulatory region binding"/>
    <property type="evidence" value="ECO:0007669"/>
    <property type="project" value="TreeGrafter"/>
</dbReference>
<evidence type="ECO:0000313" key="5">
    <source>
        <dbReference type="EMBL" id="RCW47158.1"/>
    </source>
</evidence>
<feature type="DNA-binding region" description="H-T-H motif" evidence="2">
    <location>
        <begin position="61"/>
        <end position="80"/>
    </location>
</feature>
<dbReference type="GO" id="GO:0003700">
    <property type="term" value="F:DNA-binding transcription factor activity"/>
    <property type="evidence" value="ECO:0007669"/>
    <property type="project" value="TreeGrafter"/>
</dbReference>
<evidence type="ECO:0000256" key="3">
    <source>
        <dbReference type="SAM" id="MobiDB-lite"/>
    </source>
</evidence>
<feature type="compositionally biased region" description="Basic and acidic residues" evidence="3">
    <location>
        <begin position="26"/>
        <end position="35"/>
    </location>
</feature>
<dbReference type="SUPFAM" id="SSF48498">
    <property type="entry name" value="Tetracyclin repressor-like, C-terminal domain"/>
    <property type="match status" value="1"/>
</dbReference>
<feature type="compositionally biased region" description="Polar residues" evidence="3">
    <location>
        <begin position="1"/>
        <end position="11"/>
    </location>
</feature>
<sequence>MTASNETSSRPDGSRRKGEQGAGDEAGQHPDGRRAKGERRRRAIIDATLRVVERDGVPGVSHRNIAREAGIPPASVAYYFDGIDEVLVATLLDSCETLILEMGRLRDEVAGDDARWAPAVAEMLASMVRDHRGRTVAEYELYLLAARRPALRPAARRWIEAASGRVGTGEDADEGAVTALLATIDGLLLQALIADEPPGREYFEPALAYLVRHG</sequence>
<organism evidence="5 6">
    <name type="scientific">Halopolyspora algeriensis</name>
    <dbReference type="NCBI Taxonomy" id="1500506"/>
    <lineage>
        <taxon>Bacteria</taxon>
        <taxon>Bacillati</taxon>
        <taxon>Actinomycetota</taxon>
        <taxon>Actinomycetes</taxon>
        <taxon>Actinomycetes incertae sedis</taxon>
        <taxon>Halopolyspora</taxon>
    </lineage>
</organism>